<protein>
    <submittedName>
        <fullName evidence="3">ImmA/IrrE family metallo-endopeptidase</fullName>
    </submittedName>
</protein>
<evidence type="ECO:0000313" key="3">
    <source>
        <dbReference type="EMBL" id="PEQ23380.1"/>
    </source>
</evidence>
<reference evidence="3 5" key="3">
    <citation type="submission" date="2017-07" db="EMBL/GenBank/DDBJ databases">
        <title>Prevalence of linear plasmids in Cutibacterium (Propionibacterium) acnes isolates obtained from prostatic tissue.</title>
        <authorList>
            <person name="Davidsson S."/>
            <person name="Carlsson J."/>
            <person name="Molling P."/>
            <person name="Andren O."/>
            <person name="Andersson S.-O."/>
            <person name="Brzuszkiewicz E."/>
            <person name="Poehlein A."/>
            <person name="Al-Zeer M."/>
            <person name="Brinkmann V."/>
            <person name="Scavenius C."/>
            <person name="Nazipi S."/>
            <person name="Soderquist B."/>
            <person name="Bruggemann H."/>
        </authorList>
    </citation>
    <scope>NUCLEOTIDE SEQUENCE [LARGE SCALE GENOMIC DNA]</scope>
    <source>
        <strain evidence="3 5">DSM 753</strain>
    </source>
</reference>
<comment type="caution">
    <text evidence="2">The sequence shown here is derived from an EMBL/GenBank/DDBJ whole genome shotgun (WGS) entry which is preliminary data.</text>
</comment>
<dbReference type="Proteomes" id="UP000003490">
    <property type="component" value="Unassembled WGS sequence"/>
</dbReference>
<dbReference type="Proteomes" id="UP000220611">
    <property type="component" value="Unassembled WGS sequence"/>
</dbReference>
<reference evidence="2 4" key="2">
    <citation type="submission" date="2007-08" db="EMBL/GenBank/DDBJ databases">
        <authorList>
            <person name="Fulton L."/>
            <person name="Clifton S."/>
            <person name="Fulton B."/>
            <person name="Xu J."/>
            <person name="Minx P."/>
            <person name="Pepin K.H."/>
            <person name="Johnson M."/>
            <person name="Thiruvilangam P."/>
            <person name="Bhonagiri V."/>
            <person name="Nash W.E."/>
            <person name="Wang C."/>
            <person name="Mardis E.R."/>
            <person name="Wilson R.K."/>
        </authorList>
    </citation>
    <scope>NUCLEOTIDE SEQUENCE [LARGE SCALE GENOMIC DNA]</scope>
    <source>
        <strain evidence="2 4">DSM 753</strain>
    </source>
</reference>
<feature type="domain" description="IrrE N-terminal-like" evidence="1">
    <location>
        <begin position="14"/>
        <end position="122"/>
    </location>
</feature>
<evidence type="ECO:0000313" key="5">
    <source>
        <dbReference type="Proteomes" id="UP000220611"/>
    </source>
</evidence>
<accession>A7VVX5</accession>
<name>A7VVX5_9FIRM</name>
<organism evidence="2 4">
    <name type="scientific">[Clostridium] leptum DSM 753</name>
    <dbReference type="NCBI Taxonomy" id="428125"/>
    <lineage>
        <taxon>Bacteria</taxon>
        <taxon>Bacillati</taxon>
        <taxon>Bacillota</taxon>
        <taxon>Clostridia</taxon>
        <taxon>Eubacteriales</taxon>
        <taxon>Oscillospiraceae</taxon>
        <taxon>Oscillospiraceae incertae sedis</taxon>
    </lineage>
</organism>
<gene>
    <name evidence="3" type="ORF">CH238_13945</name>
    <name evidence="2" type="ORF">CLOLEP_02739</name>
</gene>
<dbReference type="eggNOG" id="COG2856">
    <property type="taxonomic scope" value="Bacteria"/>
</dbReference>
<dbReference type="InterPro" id="IPR010359">
    <property type="entry name" value="IrrE_HExxH"/>
</dbReference>
<dbReference type="EMBL" id="NOXF01000017">
    <property type="protein sequence ID" value="PEQ23380.1"/>
    <property type="molecule type" value="Genomic_DNA"/>
</dbReference>
<evidence type="ECO:0000313" key="2">
    <source>
        <dbReference type="EMBL" id="EDO59922.1"/>
    </source>
</evidence>
<dbReference type="AlphaFoldDB" id="A7VVX5"/>
<dbReference type="EMBL" id="ABCB02000020">
    <property type="protein sequence ID" value="EDO59922.1"/>
    <property type="molecule type" value="Genomic_DNA"/>
</dbReference>
<dbReference type="Pfam" id="PF06114">
    <property type="entry name" value="Peptidase_M78"/>
    <property type="match status" value="1"/>
</dbReference>
<keyword evidence="5" id="KW-1185">Reference proteome</keyword>
<reference evidence="2 4" key="1">
    <citation type="submission" date="2007-08" db="EMBL/GenBank/DDBJ databases">
        <title>Draft genome sequence of Clostridium leptum (DSM 753).</title>
        <authorList>
            <person name="Sudarsanam P."/>
            <person name="Ley R."/>
            <person name="Guruge J."/>
            <person name="Turnbaugh P.J."/>
            <person name="Mahowald M."/>
            <person name="Liep D."/>
            <person name="Gordon J."/>
        </authorList>
    </citation>
    <scope>NUCLEOTIDE SEQUENCE [LARGE SCALE GENOMIC DNA]</scope>
    <source>
        <strain evidence="2 4">DSM 753</strain>
    </source>
</reference>
<proteinExistence type="predicted"/>
<dbReference type="OrthoDB" id="1707128at2"/>
<evidence type="ECO:0000259" key="1">
    <source>
        <dbReference type="Pfam" id="PF06114"/>
    </source>
</evidence>
<sequence>MTLFRLCQLAEQFGIEIDYFTMRDTKSLALPQGWIALDTDHIESTTEAKVRLAHEMGHIETNSFYNVHSPLDVRQKHENRANKWAIKQLITEEELDEAVANGHTEIWDLADYFDVTEEFMRKAVCLYTYGNLATELYF</sequence>
<dbReference type="HOGENOM" id="CLU_149872_0_0_9"/>
<evidence type="ECO:0000313" key="4">
    <source>
        <dbReference type="Proteomes" id="UP000003490"/>
    </source>
</evidence>